<dbReference type="InterPro" id="IPR038396">
    <property type="entry name" value="SpoIIAA-like_sf"/>
</dbReference>
<dbReference type="SUPFAM" id="SSF52091">
    <property type="entry name" value="SpoIIaa-like"/>
    <property type="match status" value="1"/>
</dbReference>
<dbReference type="InterPro" id="IPR036513">
    <property type="entry name" value="STAS_dom_sf"/>
</dbReference>
<sequence length="155" mass="17175">MSKGDKGHFEFLDGFPADVVAVEAKGRIEADDYENTLIPEIEARISKEGKVNLLYVLGPDFEGFSAGAAWEDAELGLRHIGDFARVAVVSDKAWVRGAVRMFAPLVGAEVQAFRMEELDKAKEWITRYRPESEPEPGVEAEYKIPPLEDKIPPVG</sequence>
<dbReference type="RefSeq" id="WP_104009281.1">
    <property type="nucleotide sequence ID" value="NZ_FNVD01000027.1"/>
</dbReference>
<dbReference type="InterPro" id="IPR021866">
    <property type="entry name" value="SpoIIAA-like"/>
</dbReference>
<name>A0A1H5Z1E4_9RHOB</name>
<dbReference type="Pfam" id="PF11964">
    <property type="entry name" value="SpoIIAA-like"/>
    <property type="match status" value="1"/>
</dbReference>
<gene>
    <name evidence="1" type="ORF">SAMN05421751_12711</name>
</gene>
<dbReference type="Proteomes" id="UP000236742">
    <property type="component" value="Unassembled WGS sequence"/>
</dbReference>
<reference evidence="2" key="1">
    <citation type="submission" date="2016-10" db="EMBL/GenBank/DDBJ databases">
        <authorList>
            <person name="Varghese N."/>
            <person name="Submissions S."/>
        </authorList>
    </citation>
    <scope>NUCLEOTIDE SEQUENCE [LARGE SCALE GENOMIC DNA]</scope>
    <source>
        <strain evidence="2">DSM 23413</strain>
    </source>
</reference>
<keyword evidence="2" id="KW-1185">Reference proteome</keyword>
<protein>
    <submittedName>
        <fullName evidence="1">SpoIIAA-like</fullName>
    </submittedName>
</protein>
<dbReference type="Gene3D" id="3.40.50.10600">
    <property type="entry name" value="SpoIIaa-like domains"/>
    <property type="match status" value="1"/>
</dbReference>
<evidence type="ECO:0000313" key="2">
    <source>
        <dbReference type="Proteomes" id="UP000236742"/>
    </source>
</evidence>
<dbReference type="AlphaFoldDB" id="A0A1H5Z1E4"/>
<proteinExistence type="predicted"/>
<accession>A0A1H5Z1E4</accession>
<organism evidence="1 2">
    <name type="scientific">Jhaorihella thermophila</name>
    <dbReference type="NCBI Taxonomy" id="488547"/>
    <lineage>
        <taxon>Bacteria</taxon>
        <taxon>Pseudomonadati</taxon>
        <taxon>Pseudomonadota</taxon>
        <taxon>Alphaproteobacteria</taxon>
        <taxon>Rhodobacterales</taxon>
        <taxon>Paracoccaceae</taxon>
        <taxon>Jhaorihella</taxon>
    </lineage>
</organism>
<evidence type="ECO:0000313" key="1">
    <source>
        <dbReference type="EMBL" id="SEG30333.1"/>
    </source>
</evidence>
<dbReference type="OrthoDB" id="9811577at2"/>
<dbReference type="EMBL" id="FNVD01000027">
    <property type="protein sequence ID" value="SEG30333.1"/>
    <property type="molecule type" value="Genomic_DNA"/>
</dbReference>